<reference evidence="2 5" key="3">
    <citation type="submission" date="2018-09" db="EMBL/GenBank/DDBJ databases">
        <title>Draft genome sequences of Legionella taurinensis isolated from water samples.</title>
        <authorList>
            <person name="Chakeri A."/>
            <person name="Allerberger F."/>
            <person name="Kundi M."/>
            <person name="Ruppitsch W."/>
            <person name="Schmid D."/>
        </authorList>
    </citation>
    <scope>NUCLEOTIDE SEQUENCE [LARGE SCALE GENOMIC DNA]</scope>
    <source>
        <strain evidence="2 5">4570-18-6</strain>
    </source>
</reference>
<gene>
    <name evidence="2" type="ORF">D6J04_05495</name>
    <name evidence="1" type="ORF">DB745_04300</name>
    <name evidence="3" type="ORF">DIZ81_05900</name>
</gene>
<dbReference type="Proteomes" id="UP000251035">
    <property type="component" value="Unassembled WGS sequence"/>
</dbReference>
<dbReference type="Proteomes" id="UP000306421">
    <property type="component" value="Unassembled WGS sequence"/>
</dbReference>
<evidence type="ECO:0000313" key="3">
    <source>
        <dbReference type="EMBL" id="TID43945.1"/>
    </source>
</evidence>
<dbReference type="EMBL" id="QCXM01000003">
    <property type="protein sequence ID" value="PUT48656.1"/>
    <property type="molecule type" value="Genomic_DNA"/>
</dbReference>
<evidence type="ECO:0000313" key="2">
    <source>
        <dbReference type="EMBL" id="RJT48022.1"/>
    </source>
</evidence>
<dbReference type="Proteomes" id="UP000270757">
    <property type="component" value="Unassembled WGS sequence"/>
</dbReference>
<name>A0A3A5LQV4_9GAMM</name>
<reference evidence="1 4" key="1">
    <citation type="submission" date="2018-04" db="EMBL/GenBank/DDBJ databases">
        <title>Whole genome sequence comparison of clinical and drinking water Legionella pneumophila isolates associated with the Flint Water Crisis.</title>
        <authorList>
            <person name="Garner E."/>
            <person name="Brown C."/>
            <person name="Schwake O."/>
            <person name="Coil D."/>
            <person name="Jospin G."/>
            <person name="Eisen J."/>
            <person name="Edwards M."/>
            <person name="Pruden A."/>
        </authorList>
    </citation>
    <scope>NUCLEOTIDE SEQUENCE [LARGE SCALE GENOMIC DNA]</scope>
    <source>
        <strain evidence="1 4">Genessee03</strain>
    </source>
</reference>
<evidence type="ECO:0000313" key="4">
    <source>
        <dbReference type="Proteomes" id="UP000251035"/>
    </source>
</evidence>
<evidence type="ECO:0000313" key="6">
    <source>
        <dbReference type="Proteomes" id="UP000306421"/>
    </source>
</evidence>
<evidence type="ECO:0000313" key="5">
    <source>
        <dbReference type="Proteomes" id="UP000270757"/>
    </source>
</evidence>
<accession>A0A3A5LQV4</accession>
<dbReference type="EMBL" id="QFGG01000004">
    <property type="protein sequence ID" value="TID43945.1"/>
    <property type="molecule type" value="Genomic_DNA"/>
</dbReference>
<reference evidence="3 6" key="2">
    <citation type="submission" date="2018-04" db="EMBL/GenBank/DDBJ databases">
        <title>Whole genome sequence comparison of clinical and drinking water Legionella pneumophila isolates.</title>
        <authorList>
            <person name="Garner E."/>
        </authorList>
    </citation>
    <scope>NUCLEOTIDE SEQUENCE [LARGE SCALE GENOMIC DNA]</scope>
    <source>
        <strain evidence="3 6">WH02</strain>
    </source>
</reference>
<evidence type="ECO:0000313" key="1">
    <source>
        <dbReference type="EMBL" id="PUT48656.1"/>
    </source>
</evidence>
<dbReference type="AlphaFoldDB" id="A0A3A5LQV4"/>
<sequence length="200" mass="23048">MQFELTVYGYTFDFMTEVIMSDTLDKLKKIISEQEAALILKAQQQKLNLKEQLAFEKLQTRLMDEEGMQELPAVETLQKMYKPGLASFEIQSESDRSFAAIAANFERKYGKENIKNNNLCFEDHSRANVFFHSQANLGYAFLFKEAHSDNYAFSDGDNHYKMGTKAEIMDYCRTHSIKPSPFDKTLDVQDEHAPASRRIG</sequence>
<comment type="caution">
    <text evidence="2">The sequence shown here is derived from an EMBL/GenBank/DDBJ whole genome shotgun (WGS) entry which is preliminary data.</text>
</comment>
<protein>
    <submittedName>
        <fullName evidence="2">Uncharacterized protein</fullName>
    </submittedName>
</protein>
<organism evidence="2 5">
    <name type="scientific">Legionella taurinensis</name>
    <dbReference type="NCBI Taxonomy" id="70611"/>
    <lineage>
        <taxon>Bacteria</taxon>
        <taxon>Pseudomonadati</taxon>
        <taxon>Pseudomonadota</taxon>
        <taxon>Gammaproteobacteria</taxon>
        <taxon>Legionellales</taxon>
        <taxon>Legionellaceae</taxon>
        <taxon>Legionella</taxon>
    </lineage>
</organism>
<dbReference type="EMBL" id="QZWB01000004">
    <property type="protein sequence ID" value="RJT48022.1"/>
    <property type="molecule type" value="Genomic_DNA"/>
</dbReference>
<proteinExistence type="predicted"/>
<keyword evidence="4" id="KW-1185">Reference proteome</keyword>